<dbReference type="PANTHER" id="PTHR13903:SF8">
    <property type="entry name" value="PIRIN"/>
    <property type="match status" value="1"/>
</dbReference>
<dbReference type="InterPro" id="IPR011051">
    <property type="entry name" value="RmlC_Cupin_sf"/>
</dbReference>
<comment type="similarity">
    <text evidence="1 2">Belongs to the pirin family.</text>
</comment>
<sequence length="332" mass="37614">MSSIQSVYPLGFPWKTQDPFLFCVYHRDLFPKGNDSQGPHPEHLKGRMIGQDFTVKDGWRMYHGQQVPGFPQHPHRGFETITVVPEGLVDHSDSMGATGRFGHGDVQWMTAGKGVLHSEMFPLVNDDKDNPLLLFQIWLNLPKRSKFVDPHYKMLWAEDIPIHKTEDAEITIVAGDFVETKALNSTPDSWAADPENGVAVWLIKVKPNGNLVLPIADKEVNRSIYFYKGDTIKLGEESLSTEQGANLHADQETILENGGQEAHLLLLQGKPIGEPVVQQGPFVMNTQEEIYETIREYQRTQFGGWPWPKNEFVHPKEKGRFALHADGKEEIR</sequence>
<keyword evidence="6" id="KW-1185">Reference proteome</keyword>
<proteinExistence type="inferred from homology"/>
<dbReference type="CDD" id="cd02247">
    <property type="entry name" value="cupin_pirin_C"/>
    <property type="match status" value="1"/>
</dbReference>
<organism evidence="5 6">
    <name type="scientific">Ekhidna lutea</name>
    <dbReference type="NCBI Taxonomy" id="447679"/>
    <lineage>
        <taxon>Bacteria</taxon>
        <taxon>Pseudomonadati</taxon>
        <taxon>Bacteroidota</taxon>
        <taxon>Cytophagia</taxon>
        <taxon>Cytophagales</taxon>
        <taxon>Reichenbachiellaceae</taxon>
        <taxon>Ekhidna</taxon>
    </lineage>
</organism>
<feature type="domain" description="Pirin N-terminal" evidence="3">
    <location>
        <begin position="61"/>
        <end position="139"/>
    </location>
</feature>
<name>A0A239II89_EKHLU</name>
<dbReference type="AlphaFoldDB" id="A0A239II89"/>
<accession>A0A239II89</accession>
<dbReference type="RefSeq" id="WP_089356423.1">
    <property type="nucleotide sequence ID" value="NZ_FZPD01000003.1"/>
</dbReference>
<evidence type="ECO:0000256" key="2">
    <source>
        <dbReference type="RuleBase" id="RU003457"/>
    </source>
</evidence>
<dbReference type="SUPFAM" id="SSF51182">
    <property type="entry name" value="RmlC-like cupins"/>
    <property type="match status" value="1"/>
</dbReference>
<dbReference type="InterPro" id="IPR008778">
    <property type="entry name" value="Pirin_C_dom"/>
</dbReference>
<reference evidence="5 6" key="1">
    <citation type="submission" date="2017-06" db="EMBL/GenBank/DDBJ databases">
        <authorList>
            <person name="Kim H.J."/>
            <person name="Triplett B.A."/>
        </authorList>
    </citation>
    <scope>NUCLEOTIDE SEQUENCE [LARGE SCALE GENOMIC DNA]</scope>
    <source>
        <strain evidence="5 6">DSM 19307</strain>
    </source>
</reference>
<dbReference type="PANTHER" id="PTHR13903">
    <property type="entry name" value="PIRIN-RELATED"/>
    <property type="match status" value="1"/>
</dbReference>
<dbReference type="OrthoDB" id="321327at2"/>
<dbReference type="InterPro" id="IPR003829">
    <property type="entry name" value="Pirin_N_dom"/>
</dbReference>
<dbReference type="InterPro" id="IPR014710">
    <property type="entry name" value="RmlC-like_jellyroll"/>
</dbReference>
<dbReference type="Gene3D" id="2.60.120.10">
    <property type="entry name" value="Jelly Rolls"/>
    <property type="match status" value="2"/>
</dbReference>
<feature type="domain" description="Pirin C-terminal" evidence="4">
    <location>
        <begin position="203"/>
        <end position="303"/>
    </location>
</feature>
<evidence type="ECO:0000259" key="4">
    <source>
        <dbReference type="Pfam" id="PF05726"/>
    </source>
</evidence>
<dbReference type="Proteomes" id="UP000198393">
    <property type="component" value="Unassembled WGS sequence"/>
</dbReference>
<protein>
    <recommendedName>
        <fullName evidence="7">Pirin</fullName>
    </recommendedName>
</protein>
<dbReference type="Pfam" id="PF05726">
    <property type="entry name" value="Pirin_C"/>
    <property type="match status" value="1"/>
</dbReference>
<evidence type="ECO:0000259" key="3">
    <source>
        <dbReference type="Pfam" id="PF02678"/>
    </source>
</evidence>
<dbReference type="EMBL" id="FZPD01000003">
    <property type="protein sequence ID" value="SNS93261.1"/>
    <property type="molecule type" value="Genomic_DNA"/>
</dbReference>
<dbReference type="Pfam" id="PF02678">
    <property type="entry name" value="Pirin"/>
    <property type="match status" value="1"/>
</dbReference>
<evidence type="ECO:0000313" key="6">
    <source>
        <dbReference type="Proteomes" id="UP000198393"/>
    </source>
</evidence>
<dbReference type="CDD" id="cd02909">
    <property type="entry name" value="cupin_pirin_N"/>
    <property type="match status" value="1"/>
</dbReference>
<evidence type="ECO:0008006" key="7">
    <source>
        <dbReference type="Google" id="ProtNLM"/>
    </source>
</evidence>
<evidence type="ECO:0000313" key="5">
    <source>
        <dbReference type="EMBL" id="SNS93261.1"/>
    </source>
</evidence>
<evidence type="ECO:0000256" key="1">
    <source>
        <dbReference type="ARBA" id="ARBA00008416"/>
    </source>
</evidence>
<dbReference type="InterPro" id="IPR012093">
    <property type="entry name" value="Pirin"/>
</dbReference>
<gene>
    <name evidence="5" type="ORF">SAMN05421640_1677</name>
</gene>